<dbReference type="InterPro" id="IPR050237">
    <property type="entry name" value="ATP-dep_AMP-bd_enzyme"/>
</dbReference>
<evidence type="ECO:0000313" key="4">
    <source>
        <dbReference type="Proteomes" id="UP001235712"/>
    </source>
</evidence>
<dbReference type="InterPro" id="IPR025110">
    <property type="entry name" value="AMP-bd_C"/>
</dbReference>
<protein>
    <submittedName>
        <fullName evidence="3">Acyl-CoA synthetase (AMP-forming)/AMP-acid ligase II</fullName>
    </submittedName>
</protein>
<dbReference type="PANTHER" id="PTHR43767">
    <property type="entry name" value="LONG-CHAIN-FATTY-ACID--COA LIGASE"/>
    <property type="match status" value="1"/>
</dbReference>
<dbReference type="GO" id="GO:0016874">
    <property type="term" value="F:ligase activity"/>
    <property type="evidence" value="ECO:0007669"/>
    <property type="project" value="UniProtKB-KW"/>
</dbReference>
<dbReference type="PROSITE" id="PS00455">
    <property type="entry name" value="AMP_BINDING"/>
    <property type="match status" value="1"/>
</dbReference>
<keyword evidence="3" id="KW-0436">Ligase</keyword>
<dbReference type="RefSeq" id="WP_307237557.1">
    <property type="nucleotide sequence ID" value="NZ_JAUSQZ010000001.1"/>
</dbReference>
<dbReference type="InterPro" id="IPR000873">
    <property type="entry name" value="AMP-dep_synth/lig_dom"/>
</dbReference>
<feature type="domain" description="AMP-dependent synthetase/ligase" evidence="1">
    <location>
        <begin position="17"/>
        <end position="353"/>
    </location>
</feature>
<evidence type="ECO:0000259" key="1">
    <source>
        <dbReference type="Pfam" id="PF00501"/>
    </source>
</evidence>
<dbReference type="CDD" id="cd04433">
    <property type="entry name" value="AFD_class_I"/>
    <property type="match status" value="1"/>
</dbReference>
<evidence type="ECO:0000313" key="3">
    <source>
        <dbReference type="EMBL" id="MDP9824630.1"/>
    </source>
</evidence>
<proteinExistence type="predicted"/>
<gene>
    <name evidence="3" type="ORF">J2S57_000379</name>
</gene>
<dbReference type="Pfam" id="PF13193">
    <property type="entry name" value="AMP-binding_C"/>
    <property type="match status" value="1"/>
</dbReference>
<dbReference type="Gene3D" id="3.40.50.12780">
    <property type="entry name" value="N-terminal domain of ligase-like"/>
    <property type="match status" value="1"/>
</dbReference>
<dbReference type="InterPro" id="IPR042099">
    <property type="entry name" value="ANL_N_sf"/>
</dbReference>
<comment type="caution">
    <text evidence="3">The sequence shown here is derived from an EMBL/GenBank/DDBJ whole genome shotgun (WGS) entry which is preliminary data.</text>
</comment>
<dbReference type="Pfam" id="PF00501">
    <property type="entry name" value="AMP-binding"/>
    <property type="match status" value="1"/>
</dbReference>
<organism evidence="3 4">
    <name type="scientific">Kineosporia succinea</name>
    <dbReference type="NCBI Taxonomy" id="84632"/>
    <lineage>
        <taxon>Bacteria</taxon>
        <taxon>Bacillati</taxon>
        <taxon>Actinomycetota</taxon>
        <taxon>Actinomycetes</taxon>
        <taxon>Kineosporiales</taxon>
        <taxon>Kineosporiaceae</taxon>
        <taxon>Kineosporia</taxon>
    </lineage>
</organism>
<dbReference type="Proteomes" id="UP001235712">
    <property type="component" value="Unassembled WGS sequence"/>
</dbReference>
<sequence>MSDRFPARVLNRLEELDDAVVLEWPGGEVTAAGMLRLVRRVTAALRSAGAGPGSGVAFMPGVTPVGFAALLAVHLVGTRVSGVRPGLTAEQLAHLLDDRVGWAVVDASTDVSAVVKARPDLVLVDLGPLGAPDVMGLDEDDDLTPRGRPEDVARVTYTSGSTGNPKGAAQTYAAFEQEWPSRAELHNEVLSDLGSRLDRYLLHGTLNSVVMVDYALVCLVHGGRLVIPSAGGSFAEIVERHRITGSIVTVPKLLELLSVVRAGTGDVSSLKGVMVSGSPLDPRRYAEALELLGPIVFQGYGQTECGLISMLAPSQALASENALTSVGRPLPRNLVETRDGEIYVRTPQQTIGYVNEGDIVREQAEVFTDDGWIRTRDLGGLDGEGFLHLSGRARDVIIVNANVQYAGPIERALASHPAVDQAYVVGVPDPATGEAIEAFVVLREDVVAGLDDELRRIVGERLGEVCVPRAFTVIDAVPLTSAGKPDKNALRLL</sequence>
<keyword evidence="4" id="KW-1185">Reference proteome</keyword>
<dbReference type="InterPro" id="IPR020845">
    <property type="entry name" value="AMP-binding_CS"/>
</dbReference>
<evidence type="ECO:0000259" key="2">
    <source>
        <dbReference type="Pfam" id="PF13193"/>
    </source>
</evidence>
<dbReference type="InterPro" id="IPR045851">
    <property type="entry name" value="AMP-bd_C_sf"/>
</dbReference>
<dbReference type="Gene3D" id="3.30.300.30">
    <property type="match status" value="1"/>
</dbReference>
<dbReference type="EMBL" id="JAUSQZ010000001">
    <property type="protein sequence ID" value="MDP9824630.1"/>
    <property type="molecule type" value="Genomic_DNA"/>
</dbReference>
<name>A0ABT9NXP5_9ACTN</name>
<feature type="domain" description="AMP-binding enzyme C-terminal" evidence="2">
    <location>
        <begin position="409"/>
        <end position="484"/>
    </location>
</feature>
<dbReference type="SUPFAM" id="SSF56801">
    <property type="entry name" value="Acetyl-CoA synthetase-like"/>
    <property type="match status" value="1"/>
</dbReference>
<accession>A0ABT9NXP5</accession>
<dbReference type="PANTHER" id="PTHR43767:SF1">
    <property type="entry name" value="NONRIBOSOMAL PEPTIDE SYNTHASE PES1 (EUROFUNG)-RELATED"/>
    <property type="match status" value="1"/>
</dbReference>
<reference evidence="3 4" key="1">
    <citation type="submission" date="2023-07" db="EMBL/GenBank/DDBJ databases">
        <title>Sequencing the genomes of 1000 actinobacteria strains.</title>
        <authorList>
            <person name="Klenk H.-P."/>
        </authorList>
    </citation>
    <scope>NUCLEOTIDE SEQUENCE [LARGE SCALE GENOMIC DNA]</scope>
    <source>
        <strain evidence="3 4">DSM 44388</strain>
    </source>
</reference>